<feature type="non-terminal residue" evidence="2">
    <location>
        <position position="1"/>
    </location>
</feature>
<proteinExistence type="inferred from homology"/>
<evidence type="ECO:0000313" key="3">
    <source>
        <dbReference type="Proteomes" id="UP000663887"/>
    </source>
</evidence>
<comment type="caution">
    <text evidence="2">The sequence shown here is derived from an EMBL/GenBank/DDBJ whole genome shotgun (WGS) entry which is preliminary data.</text>
</comment>
<dbReference type="EMBL" id="CAJNRG010010298">
    <property type="protein sequence ID" value="CAF2121146.1"/>
    <property type="molecule type" value="Genomic_DNA"/>
</dbReference>
<organism evidence="2 3">
    <name type="scientific">Rotaria magnacalcarata</name>
    <dbReference type="NCBI Taxonomy" id="392030"/>
    <lineage>
        <taxon>Eukaryota</taxon>
        <taxon>Metazoa</taxon>
        <taxon>Spiralia</taxon>
        <taxon>Gnathifera</taxon>
        <taxon>Rotifera</taxon>
        <taxon>Eurotatoria</taxon>
        <taxon>Bdelloidea</taxon>
        <taxon>Philodinida</taxon>
        <taxon>Philodinidae</taxon>
        <taxon>Rotaria</taxon>
    </lineage>
</organism>
<dbReference type="GO" id="GO:0045053">
    <property type="term" value="P:protein retention in Golgi apparatus"/>
    <property type="evidence" value="ECO:0007669"/>
    <property type="project" value="TreeGrafter"/>
</dbReference>
<gene>
    <name evidence="2" type="ORF">XDN619_LOCUS22736</name>
</gene>
<accession>A0A816V8C4</accession>
<evidence type="ECO:0000313" key="2">
    <source>
        <dbReference type="EMBL" id="CAF2121146.1"/>
    </source>
</evidence>
<dbReference type="AlphaFoldDB" id="A0A816V8C4"/>
<evidence type="ECO:0000256" key="1">
    <source>
        <dbReference type="ARBA" id="ARBA00006545"/>
    </source>
</evidence>
<dbReference type="PANTHER" id="PTHR16166">
    <property type="entry name" value="VACUOLAR PROTEIN SORTING-ASSOCIATED PROTEIN VPS13"/>
    <property type="match status" value="1"/>
</dbReference>
<sequence length="180" mass="19883">LSFYEQNNDKFTTTKITKEVTVHYQNQFMKQLHVLVLELDVLENPLVVIRGLAEGVESFFYEPYKDAVQGPMEFTEGVATDVRGLANLTFDEDYKVSRIRRKEPGVTTTTHIAMGGKKYCYGLLIGFVDGVKGVVSKPIRGARHGGASGFFKGEGVIGLVARPTGGMVDFVSTSLDLIKR</sequence>
<evidence type="ECO:0008006" key="4">
    <source>
        <dbReference type="Google" id="ProtNLM"/>
    </source>
</evidence>
<reference evidence="2" key="1">
    <citation type="submission" date="2021-02" db="EMBL/GenBank/DDBJ databases">
        <authorList>
            <person name="Nowell W R."/>
        </authorList>
    </citation>
    <scope>NUCLEOTIDE SEQUENCE</scope>
</reference>
<dbReference type="PANTHER" id="PTHR16166:SF93">
    <property type="entry name" value="INTERMEMBRANE LIPID TRANSFER PROTEIN VPS13"/>
    <property type="match status" value="1"/>
</dbReference>
<dbReference type="Proteomes" id="UP000663887">
    <property type="component" value="Unassembled WGS sequence"/>
</dbReference>
<protein>
    <recommendedName>
        <fullName evidence="4">Vacuolar protein sorting-associated protein 13 DH-like domain-containing protein</fullName>
    </recommendedName>
</protein>
<comment type="similarity">
    <text evidence="1">Belongs to the VPS13 family.</text>
</comment>
<name>A0A816V8C4_9BILA</name>
<dbReference type="GO" id="GO:0006623">
    <property type="term" value="P:protein targeting to vacuole"/>
    <property type="evidence" value="ECO:0007669"/>
    <property type="project" value="TreeGrafter"/>
</dbReference>
<dbReference type="InterPro" id="IPR026847">
    <property type="entry name" value="VPS13"/>
</dbReference>